<name>A0A955RJF6_9BACT</name>
<sequence>TTTPYELGGTTTEYTLGINEVHTVGKGFLDTFTNLSLFTMVVNDWGIFSFGIILAAFTTLKLKKWGFLILISAISIPLVHFFFDGSWIMYGPRFWYEMSLFIFILNILAIESLIETATVKSQELFKKVHKNDYPIIKLFLNFSIYSTLIIISFMGLLTWFNKPKLYEDLRWKGIHFLPAYQEDLNNFNFAQNRLILAVNDLKISNSIVFVENTGPNWWTYGVPLFYTSPYLDSDVIYALDQGEEKNAELLKYFPDRQVYIGNYDTGRVELYQK</sequence>
<reference evidence="2" key="1">
    <citation type="submission" date="2020-04" db="EMBL/GenBank/DDBJ databases">
        <authorList>
            <person name="Zhang T."/>
        </authorList>
    </citation>
    <scope>NUCLEOTIDE SEQUENCE</scope>
    <source>
        <strain evidence="2">HKST-UBA14</strain>
    </source>
</reference>
<reference evidence="2" key="2">
    <citation type="journal article" date="2021" name="Microbiome">
        <title>Successional dynamics and alternative stable states in a saline activated sludge microbial community over 9 years.</title>
        <authorList>
            <person name="Wang Y."/>
            <person name="Ye J."/>
            <person name="Ju F."/>
            <person name="Liu L."/>
            <person name="Boyd J.A."/>
            <person name="Deng Y."/>
            <person name="Parks D.H."/>
            <person name="Jiang X."/>
            <person name="Yin X."/>
            <person name="Woodcroft B.J."/>
            <person name="Tyson G.W."/>
            <person name="Hugenholtz P."/>
            <person name="Polz M.F."/>
            <person name="Zhang T."/>
        </authorList>
    </citation>
    <scope>NUCLEOTIDE SEQUENCE</scope>
    <source>
        <strain evidence="2">HKST-UBA14</strain>
    </source>
</reference>
<keyword evidence="1" id="KW-1133">Transmembrane helix</keyword>
<accession>A0A955RJF6</accession>
<comment type="caution">
    <text evidence="2">The sequence shown here is derived from an EMBL/GenBank/DDBJ whole genome shotgun (WGS) entry which is preliminary data.</text>
</comment>
<organism evidence="2 3">
    <name type="scientific">Candidatus Dojkabacteria bacterium</name>
    <dbReference type="NCBI Taxonomy" id="2099670"/>
    <lineage>
        <taxon>Bacteria</taxon>
        <taxon>Candidatus Dojkabacteria</taxon>
    </lineage>
</organism>
<evidence type="ECO:0000313" key="3">
    <source>
        <dbReference type="Proteomes" id="UP000783287"/>
    </source>
</evidence>
<protein>
    <submittedName>
        <fullName evidence="2">Uncharacterized protein</fullName>
    </submittedName>
</protein>
<feature type="transmembrane region" description="Helical" evidence="1">
    <location>
        <begin position="95"/>
        <end position="114"/>
    </location>
</feature>
<evidence type="ECO:0000256" key="1">
    <source>
        <dbReference type="SAM" id="Phobius"/>
    </source>
</evidence>
<feature type="transmembrane region" description="Helical" evidence="1">
    <location>
        <begin position="65"/>
        <end position="83"/>
    </location>
</feature>
<feature type="transmembrane region" description="Helical" evidence="1">
    <location>
        <begin position="35"/>
        <end position="58"/>
    </location>
</feature>
<dbReference type="EMBL" id="JAGQLK010000054">
    <property type="protein sequence ID" value="MCA9383325.1"/>
    <property type="molecule type" value="Genomic_DNA"/>
</dbReference>
<keyword evidence="1" id="KW-0812">Transmembrane</keyword>
<gene>
    <name evidence="2" type="ORF">KC909_03090</name>
</gene>
<dbReference type="AlphaFoldDB" id="A0A955RJF6"/>
<keyword evidence="1" id="KW-0472">Membrane</keyword>
<dbReference type="Proteomes" id="UP000783287">
    <property type="component" value="Unassembled WGS sequence"/>
</dbReference>
<evidence type="ECO:0000313" key="2">
    <source>
        <dbReference type="EMBL" id="MCA9383325.1"/>
    </source>
</evidence>
<feature type="non-terminal residue" evidence="2">
    <location>
        <position position="1"/>
    </location>
</feature>
<feature type="transmembrane region" description="Helical" evidence="1">
    <location>
        <begin position="135"/>
        <end position="160"/>
    </location>
</feature>
<proteinExistence type="predicted"/>